<name>A0AA47P8E6_MERPO</name>
<proteinExistence type="predicted"/>
<evidence type="ECO:0000313" key="2">
    <source>
        <dbReference type="Proteomes" id="UP001174136"/>
    </source>
</evidence>
<dbReference type="Proteomes" id="UP001174136">
    <property type="component" value="Unassembled WGS sequence"/>
</dbReference>
<evidence type="ECO:0000313" key="1">
    <source>
        <dbReference type="EMBL" id="KAK0154956.1"/>
    </source>
</evidence>
<dbReference type="EMBL" id="JAOPHQ010000316">
    <property type="protein sequence ID" value="KAK0154956.1"/>
    <property type="molecule type" value="Genomic_DNA"/>
</dbReference>
<sequence length="122" mass="13594">MFSHVTPLFRDLHWLPVAACIRFKTMVQTYKAVNGSARTYLQALVRPHAPTGALRSTTSAGRLVVPPSLRASKGLTAMSQLFSVLAPQWRNELPANIRTAESLTSFHTRLKTHLFRVHLDSA</sequence>
<organism evidence="1 2">
    <name type="scientific">Merluccius polli</name>
    <name type="common">Benguela hake</name>
    <name type="synonym">Merluccius cadenati</name>
    <dbReference type="NCBI Taxonomy" id="89951"/>
    <lineage>
        <taxon>Eukaryota</taxon>
        <taxon>Metazoa</taxon>
        <taxon>Chordata</taxon>
        <taxon>Craniata</taxon>
        <taxon>Vertebrata</taxon>
        <taxon>Euteleostomi</taxon>
        <taxon>Actinopterygii</taxon>
        <taxon>Neopterygii</taxon>
        <taxon>Teleostei</taxon>
        <taxon>Neoteleostei</taxon>
        <taxon>Acanthomorphata</taxon>
        <taxon>Zeiogadaria</taxon>
        <taxon>Gadariae</taxon>
        <taxon>Gadiformes</taxon>
        <taxon>Gadoidei</taxon>
        <taxon>Merlucciidae</taxon>
        <taxon>Merluccius</taxon>
    </lineage>
</organism>
<accession>A0AA47P8E6</accession>
<gene>
    <name evidence="1" type="ORF">N1851_002729</name>
</gene>
<comment type="caution">
    <text evidence="1">The sequence shown here is derived from an EMBL/GenBank/DDBJ whole genome shotgun (WGS) entry which is preliminary data.</text>
</comment>
<reference evidence="1" key="1">
    <citation type="journal article" date="2023" name="Front. Mar. Sci.">
        <title>A new Merluccius polli reference genome to investigate the effects of global change in West African waters.</title>
        <authorList>
            <person name="Mateo J.L."/>
            <person name="Blanco-Fernandez C."/>
            <person name="Garcia-Vazquez E."/>
            <person name="Machado-Schiaffino G."/>
        </authorList>
    </citation>
    <scope>NUCLEOTIDE SEQUENCE</scope>
    <source>
        <strain evidence="1">C29</strain>
        <tissue evidence="1">Fin</tissue>
    </source>
</reference>
<keyword evidence="2" id="KW-1185">Reference proteome</keyword>
<dbReference type="AlphaFoldDB" id="A0AA47P8E6"/>
<protein>
    <submittedName>
        <fullName evidence="1">Uncharacterized protein</fullName>
    </submittedName>
</protein>